<name>A0A2J6RE79_HYAVF</name>
<accession>A0A2J6RE79</accession>
<dbReference type="STRING" id="1149755.A0A2J6RE79"/>
<dbReference type="AlphaFoldDB" id="A0A2J6RE79"/>
<evidence type="ECO:0008006" key="3">
    <source>
        <dbReference type="Google" id="ProtNLM"/>
    </source>
</evidence>
<protein>
    <recommendedName>
        <fullName evidence="3">Reverse transcriptase Ty1/copia-type domain-containing protein</fullName>
    </recommendedName>
</protein>
<dbReference type="Proteomes" id="UP000235786">
    <property type="component" value="Unassembled WGS sequence"/>
</dbReference>
<organism evidence="1 2">
    <name type="scientific">Hyaloscypha variabilis (strain UAMH 11265 / GT02V1 / F)</name>
    <name type="common">Meliniomyces variabilis</name>
    <dbReference type="NCBI Taxonomy" id="1149755"/>
    <lineage>
        <taxon>Eukaryota</taxon>
        <taxon>Fungi</taxon>
        <taxon>Dikarya</taxon>
        <taxon>Ascomycota</taxon>
        <taxon>Pezizomycotina</taxon>
        <taxon>Leotiomycetes</taxon>
        <taxon>Helotiales</taxon>
        <taxon>Hyaloscyphaceae</taxon>
        <taxon>Hyaloscypha</taxon>
        <taxon>Hyaloscypha variabilis</taxon>
    </lineage>
</organism>
<evidence type="ECO:0000313" key="2">
    <source>
        <dbReference type="Proteomes" id="UP000235786"/>
    </source>
</evidence>
<keyword evidence="2" id="KW-1185">Reference proteome</keyword>
<sequence length="57" mass="6726">MATEDLKCNHFNIKNTFTKSTLKERIFLSKLKGVPVRDRYVLRVLRSLYGLKQLARD</sequence>
<proteinExistence type="predicted"/>
<reference evidence="1 2" key="1">
    <citation type="submission" date="2016-04" db="EMBL/GenBank/DDBJ databases">
        <title>A degradative enzymes factory behind the ericoid mycorrhizal symbiosis.</title>
        <authorList>
            <consortium name="DOE Joint Genome Institute"/>
            <person name="Martino E."/>
            <person name="Morin E."/>
            <person name="Grelet G."/>
            <person name="Kuo A."/>
            <person name="Kohler A."/>
            <person name="Daghino S."/>
            <person name="Barry K."/>
            <person name="Choi C."/>
            <person name="Cichocki N."/>
            <person name="Clum A."/>
            <person name="Copeland A."/>
            <person name="Hainaut M."/>
            <person name="Haridas S."/>
            <person name="Labutti K."/>
            <person name="Lindquist E."/>
            <person name="Lipzen A."/>
            <person name="Khouja H.-R."/>
            <person name="Murat C."/>
            <person name="Ohm R."/>
            <person name="Olson A."/>
            <person name="Spatafora J."/>
            <person name="Veneault-Fourrey C."/>
            <person name="Henrissat B."/>
            <person name="Grigoriev I."/>
            <person name="Martin F."/>
            <person name="Perotto S."/>
        </authorList>
    </citation>
    <scope>NUCLEOTIDE SEQUENCE [LARGE SCALE GENOMIC DNA]</scope>
    <source>
        <strain evidence="1 2">F</strain>
    </source>
</reference>
<evidence type="ECO:0000313" key="1">
    <source>
        <dbReference type="EMBL" id="PMD36815.1"/>
    </source>
</evidence>
<gene>
    <name evidence="1" type="ORF">L207DRAFT_601095</name>
</gene>
<dbReference type="EMBL" id="KZ613950">
    <property type="protein sequence ID" value="PMD36815.1"/>
    <property type="molecule type" value="Genomic_DNA"/>
</dbReference>
<dbReference type="OrthoDB" id="3562068at2759"/>